<evidence type="ECO:0000259" key="8">
    <source>
        <dbReference type="PROSITE" id="PS50893"/>
    </source>
</evidence>
<dbReference type="Gene3D" id="2.40.50.100">
    <property type="match status" value="1"/>
</dbReference>
<evidence type="ECO:0000256" key="2">
    <source>
        <dbReference type="ARBA" id="ARBA00022475"/>
    </source>
</evidence>
<comment type="caution">
    <text evidence="9">The sequence shown here is derived from an EMBL/GenBank/DDBJ whole genome shotgun (WGS) entry which is preliminary data.</text>
</comment>
<keyword evidence="6 7" id="KW-0472">Membrane</keyword>
<dbReference type="PROSITE" id="PS00211">
    <property type="entry name" value="ABC_TRANSPORTER_1"/>
    <property type="match status" value="1"/>
</dbReference>
<keyword evidence="3 7" id="KW-0547">Nucleotide-binding</keyword>
<dbReference type="SUPFAM" id="SSF50331">
    <property type="entry name" value="MOP-like"/>
    <property type="match status" value="1"/>
</dbReference>
<dbReference type="SMART" id="SM00382">
    <property type="entry name" value="AAA"/>
    <property type="match status" value="1"/>
</dbReference>
<dbReference type="PROSITE" id="PS50893">
    <property type="entry name" value="ABC_TRANSPORTER_2"/>
    <property type="match status" value="1"/>
</dbReference>
<dbReference type="InterPro" id="IPR027417">
    <property type="entry name" value="P-loop_NTPase"/>
</dbReference>
<organism evidence="9 10">
    <name type="scientific">Mesorhizobium humile</name>
    <dbReference type="NCBI Taxonomy" id="3072313"/>
    <lineage>
        <taxon>Bacteria</taxon>
        <taxon>Pseudomonadati</taxon>
        <taxon>Pseudomonadota</taxon>
        <taxon>Alphaproteobacteria</taxon>
        <taxon>Hyphomicrobiales</taxon>
        <taxon>Phyllobacteriaceae</taxon>
        <taxon>Mesorhizobium</taxon>
    </lineage>
</organism>
<dbReference type="Proteomes" id="UP001280156">
    <property type="component" value="Unassembled WGS sequence"/>
</dbReference>
<evidence type="ECO:0000256" key="7">
    <source>
        <dbReference type="RuleBase" id="RU364083"/>
    </source>
</evidence>
<keyword evidence="2 7" id="KW-1003">Cell membrane</keyword>
<gene>
    <name evidence="7" type="primary">potA</name>
    <name evidence="9" type="ORF">RFM52_05570</name>
</gene>
<dbReference type="EMBL" id="JAVIIV010000003">
    <property type="protein sequence ID" value="MDX8484649.1"/>
    <property type="molecule type" value="Genomic_DNA"/>
</dbReference>
<evidence type="ECO:0000313" key="9">
    <source>
        <dbReference type="EMBL" id="MDX8484649.1"/>
    </source>
</evidence>
<keyword evidence="10" id="KW-1185">Reference proteome</keyword>
<dbReference type="PANTHER" id="PTHR42781">
    <property type="entry name" value="SPERMIDINE/PUTRESCINE IMPORT ATP-BINDING PROTEIN POTA"/>
    <property type="match status" value="1"/>
</dbReference>
<dbReference type="InterPro" id="IPR003439">
    <property type="entry name" value="ABC_transporter-like_ATP-bd"/>
</dbReference>
<dbReference type="InterPro" id="IPR050093">
    <property type="entry name" value="ABC_SmlMolc_Importer"/>
</dbReference>
<feature type="domain" description="ABC transporter" evidence="8">
    <location>
        <begin position="15"/>
        <end position="246"/>
    </location>
</feature>
<dbReference type="Gene3D" id="3.40.50.300">
    <property type="entry name" value="P-loop containing nucleotide triphosphate hydrolases"/>
    <property type="match status" value="1"/>
</dbReference>
<proteinExistence type="inferred from homology"/>
<evidence type="ECO:0000256" key="3">
    <source>
        <dbReference type="ARBA" id="ARBA00022741"/>
    </source>
</evidence>
<keyword evidence="4 7" id="KW-0067">ATP-binding</keyword>
<comment type="catalytic activity">
    <reaction evidence="7">
        <text>ATP + H2O + polyamine-[polyamine-binding protein]Side 1 = ADP + phosphate + polyamineSide 2 + [polyamine-binding protein]Side 1.</text>
        <dbReference type="EC" id="7.6.2.11"/>
    </reaction>
</comment>
<dbReference type="RefSeq" id="WP_320294514.1">
    <property type="nucleotide sequence ID" value="NZ_JAVIIU010000003.1"/>
</dbReference>
<dbReference type="InterPro" id="IPR008995">
    <property type="entry name" value="Mo/tungstate-bd_C_term_dom"/>
</dbReference>
<dbReference type="InterPro" id="IPR003593">
    <property type="entry name" value="AAA+_ATPase"/>
</dbReference>
<dbReference type="InterPro" id="IPR017871">
    <property type="entry name" value="ABC_transporter-like_CS"/>
</dbReference>
<dbReference type="Pfam" id="PF08402">
    <property type="entry name" value="TOBE_2"/>
    <property type="match status" value="1"/>
</dbReference>
<comment type="subunit">
    <text evidence="7">The complex is composed of two ATP-binding proteins (PotA), two transmembrane proteins (PotB and PotC) and a solute-binding protein (PotD).</text>
</comment>
<dbReference type="InterPro" id="IPR013611">
    <property type="entry name" value="Transp-assoc_OB_typ2"/>
</dbReference>
<dbReference type="NCBIfam" id="TIGR01187">
    <property type="entry name" value="potA"/>
    <property type="match status" value="1"/>
</dbReference>
<evidence type="ECO:0000313" key="10">
    <source>
        <dbReference type="Proteomes" id="UP001280156"/>
    </source>
</evidence>
<keyword evidence="5 7" id="KW-1278">Translocase</keyword>
<evidence type="ECO:0000256" key="4">
    <source>
        <dbReference type="ARBA" id="ARBA00022840"/>
    </source>
</evidence>
<sequence length="369" mass="40383">MTDRPIAEPAVPPIVSFRSVTKRYDPKSTVVDNLSLDIVKGEFLTLLGPSGSGKTTTLMMLAGFEWPNSGRILMDGQDITDLPPHKRDMGVVFQSYALFPHMSVIDNVAFPLAVRNVAAEERRRRVTEALELVHLAGFGDRKPGQLSGGQQQRVALARSLVYRPRIVLMDEPLGALDKALREQMQLEIKQIHRQLGVTFVYVTHDQDEALTMSDRVAVFHEGRIQQICSPVEIYRRPRTRFVASFLGETNMLPGTVVAANSATADIRLGNGVVLRGQAGEGIAAGKEAVLVVRPEAIPEIHARIDPEENVIEGTLLDQLFHGDHVRVRIAIAGGQTVQLKLRPQACSDLPPVGQALRLSIPAGEALILA</sequence>
<dbReference type="PANTHER" id="PTHR42781:SF6">
    <property type="entry name" value="SPERMIDINE_PUTRESCINE IMPORT ATP-BINDING PROTEIN POTA"/>
    <property type="match status" value="1"/>
</dbReference>
<dbReference type="InterPro" id="IPR005893">
    <property type="entry name" value="PotA-like"/>
</dbReference>
<accession>A0ABU4YCH9</accession>
<dbReference type="EC" id="7.6.2.11" evidence="7"/>
<dbReference type="Pfam" id="PF00005">
    <property type="entry name" value="ABC_tran"/>
    <property type="match status" value="1"/>
</dbReference>
<comment type="function">
    <text evidence="7">Part of the ABC transporter complex PotABCD involved in spermidine/putrescine import. Responsible for energy coupling to the transport system.</text>
</comment>
<evidence type="ECO:0000256" key="1">
    <source>
        <dbReference type="ARBA" id="ARBA00022448"/>
    </source>
</evidence>
<name>A0ABU4YCH9_9HYPH</name>
<keyword evidence="1 7" id="KW-0813">Transport</keyword>
<dbReference type="GO" id="GO:0005524">
    <property type="term" value="F:ATP binding"/>
    <property type="evidence" value="ECO:0007669"/>
    <property type="project" value="UniProtKB-KW"/>
</dbReference>
<protein>
    <recommendedName>
        <fullName evidence="7">Spermidine/putrescine import ATP-binding protein PotA</fullName>
        <ecNumber evidence="7">7.6.2.11</ecNumber>
    </recommendedName>
</protein>
<evidence type="ECO:0000256" key="6">
    <source>
        <dbReference type="ARBA" id="ARBA00023136"/>
    </source>
</evidence>
<reference evidence="9 10" key="1">
    <citation type="submission" date="2023-08" db="EMBL/GenBank/DDBJ databases">
        <title>Implementing the SeqCode for naming new Mesorhizobium species isolated from Vachellia karroo root nodules.</title>
        <authorList>
            <person name="Van Lill M."/>
        </authorList>
    </citation>
    <scope>NUCLEOTIDE SEQUENCE [LARGE SCALE GENOMIC DNA]</scope>
    <source>
        <strain evidence="9 10">VK2B</strain>
    </source>
</reference>
<evidence type="ECO:0000256" key="5">
    <source>
        <dbReference type="ARBA" id="ARBA00022967"/>
    </source>
</evidence>
<dbReference type="SUPFAM" id="SSF52540">
    <property type="entry name" value="P-loop containing nucleoside triphosphate hydrolases"/>
    <property type="match status" value="1"/>
</dbReference>
<comment type="similarity">
    <text evidence="7">Belongs to the ABC transporter superfamily. Spermidine/putrescine importer (TC 3.A.1.11.1) family.</text>
</comment>